<feature type="region of interest" description="Disordered" evidence="2">
    <location>
        <begin position="139"/>
        <end position="171"/>
    </location>
</feature>
<gene>
    <name evidence="3" type="ORF">LDHU3_32.2770</name>
</gene>
<feature type="compositionally biased region" description="Polar residues" evidence="2">
    <location>
        <begin position="841"/>
        <end position="852"/>
    </location>
</feature>
<feature type="compositionally biased region" description="Polar residues" evidence="2">
    <location>
        <begin position="161"/>
        <end position="170"/>
    </location>
</feature>
<feature type="coiled-coil region" evidence="1">
    <location>
        <begin position="707"/>
        <end position="734"/>
    </location>
</feature>
<dbReference type="VEuPathDB" id="TriTrypDB:LDHU3_32.2770"/>
<evidence type="ECO:0000313" key="3">
    <source>
        <dbReference type="EMBL" id="CAC5432977.1"/>
    </source>
</evidence>
<keyword evidence="1" id="KW-0175">Coiled coil</keyword>
<dbReference type="VEuPathDB" id="TriTrypDB:LdBPK_322230.1"/>
<evidence type="ECO:0000256" key="1">
    <source>
        <dbReference type="SAM" id="Coils"/>
    </source>
</evidence>
<dbReference type="VEuPathDB" id="TriTrypDB:LdCL_320027700"/>
<evidence type="ECO:0000313" key="4">
    <source>
        <dbReference type="Proteomes" id="UP000601710"/>
    </source>
</evidence>
<feature type="coiled-coil region" evidence="1">
    <location>
        <begin position="499"/>
        <end position="603"/>
    </location>
</feature>
<dbReference type="Proteomes" id="UP000601710">
    <property type="component" value="Chromosome 32"/>
</dbReference>
<dbReference type="AlphaFoldDB" id="A0A6J8FMS0"/>
<feature type="region of interest" description="Disordered" evidence="2">
    <location>
        <begin position="619"/>
        <end position="697"/>
    </location>
</feature>
<organism evidence="3 4">
    <name type="scientific">Leishmania donovani</name>
    <dbReference type="NCBI Taxonomy" id="5661"/>
    <lineage>
        <taxon>Eukaryota</taxon>
        <taxon>Discoba</taxon>
        <taxon>Euglenozoa</taxon>
        <taxon>Kinetoplastea</taxon>
        <taxon>Metakinetoplastina</taxon>
        <taxon>Trypanosomatida</taxon>
        <taxon>Trypanosomatidae</taxon>
        <taxon>Leishmaniinae</taxon>
        <taxon>Leishmania</taxon>
    </lineage>
</organism>
<sequence>MSAAFLAWIRICPHSLPRSSLAASLVPTPTYTHIQIRTQRHIHTRRKEGRMSTRTYCVIPHEARQDTSFFQGVFEDGVRVLYRGRLQSLVFSHVLSPAHDYVKHVNGPLLATLREGGNATLVLATPNSEDVVLPPKPMASGVNGTASQVQADARTPVARVPSSSTSSQRPNAGLAEATAVAMELYAHLFPLLFRNLEGCSAARLSAVTVSASERVLLDGLREDRRIRTLEEAHKATVTRSASATEWGTILQLLEDRHVALEESPTSLEGQTACVVTVELQGYGRLVVVDAASAQELLQQLTLILHMRADGAARTYPPHTPLRDLLERSVAPQATVQVLCVPAPQYTVRQTMRVLYFAATVEVAQSSGAAAAAAAAAATDASVSTTSCSRPPRNRAASLSSAPSKLFSRPATSPTPSAVEASPTHDSVADSSSRRVRELAAVRPDVEETCRSCSSCSATSGFRERTPAQLPVPSVQLDRDLQRAREQHLLKRLVFIEEQLRSSEEQGRRAQAARDQALQERNDLKRELRGKTGLWTDLQRAHQATKKENADYAQLVERLVRQVRTLEREAARQKRQDAAVVKQLRQAETEKEELTVQLTQLRREVLLFRKDATRRAREATLSRILPSETSVPVPGAAAERQPSQSRHARRPAPPSVSFMSTSDVGRHSPRARRIDDRITDMEGSLGKKNGDVPSLTQKQQDRIAAITVDELRWRNRQLMQEVDRLQERLLAALTATAKRGTTESAATGSMADHRRDGGCPTCDVMQERIEQFQAELAHVCEEKDAVLRLMTKSSPFLRPRDTKPTIAANLPRSCGSTPRSHSRPSEMRCGGSEDDGDATGIRSASQPAKATPTDCTQRVAASLLAGCASLDAQLACAQRALLRRLRGGASASAPASSELLDPLSQLSPVILQEHKEAVAALADSLRQIAEKPASRVAATRSAAFPASSRDASATTRTLLPPVPRCATAADADTLTNYLSFEVERCQHLRAFIPTFAQLAVATEHLAMRLEATDANTS</sequence>
<feature type="region of interest" description="Disordered" evidence="2">
    <location>
        <begin position="381"/>
        <end position="434"/>
    </location>
</feature>
<evidence type="ECO:0000256" key="2">
    <source>
        <dbReference type="SAM" id="MobiDB-lite"/>
    </source>
</evidence>
<reference evidence="3" key="1">
    <citation type="submission" date="2020-06" db="EMBL/GenBank/DDBJ databases">
        <authorList>
            <person name="Camacho E."/>
            <person name="Gonzalez-de la Fuente S."/>
            <person name="Rastrojo A."/>
            <person name="Peiro-Pastor R."/>
            <person name="Solana JC."/>
            <person name="Tabera L."/>
            <person name="Gamarro F."/>
            <person name="Carrasco-Ramiro F."/>
            <person name="Requena JM."/>
            <person name="Aguado B."/>
        </authorList>
    </citation>
    <scope>NUCLEOTIDE SEQUENCE</scope>
</reference>
<protein>
    <submittedName>
        <fullName evidence="3">Hypothetical_protein_conserved</fullName>
    </submittedName>
</protein>
<feature type="region of interest" description="Disordered" evidence="2">
    <location>
        <begin position="796"/>
        <end position="852"/>
    </location>
</feature>
<dbReference type="EMBL" id="LR812652">
    <property type="protein sequence ID" value="CAC5432977.1"/>
    <property type="molecule type" value="Genomic_DNA"/>
</dbReference>
<accession>A0A6J8FMS0</accession>
<proteinExistence type="predicted"/>
<name>A0A6J8FMS0_LEIDO</name>